<dbReference type="GO" id="GO:0005739">
    <property type="term" value="C:mitochondrion"/>
    <property type="evidence" value="ECO:0007669"/>
    <property type="project" value="TreeGrafter"/>
</dbReference>
<comment type="caution">
    <text evidence="3">The sequence shown here is derived from an EMBL/GenBank/DDBJ whole genome shotgun (WGS) entry which is preliminary data.</text>
</comment>
<sequence length="305" mass="35887">MKRILNAFGRSIKRKNFLQKAVKQAEKISDGQVTVPAPRHPAEKKHIQHAQENEEIRKVKAKNETLIENMNKLTIRSMEPVERWTSSKPLPTWESEWLHRNDPVWEYGFYEPPEEKIPKGKLLFREALEVMRARLELHGSSEFKRPQKSEAEKILKEHPAVNRVEQEKLERMWQYFRPFERRDEQKVVSIADLAALQEAMHGYSDEAMLTDSFREKFRKMLEQNSNAKDSFEDLDEKAQHLFLEAVKEQRESERKRLAERLAQIEPMDRPESQPNSEEKSGRKPVERVKSPRESGNSSESDASSR</sequence>
<dbReference type="AlphaFoldDB" id="A0A0B2W445"/>
<evidence type="ECO:0000256" key="1">
    <source>
        <dbReference type="SAM" id="Coils"/>
    </source>
</evidence>
<keyword evidence="4" id="KW-1185">Reference proteome</keyword>
<keyword evidence="1" id="KW-0175">Coiled coil</keyword>
<organism evidence="3 4">
    <name type="scientific">Toxocara canis</name>
    <name type="common">Canine roundworm</name>
    <dbReference type="NCBI Taxonomy" id="6265"/>
    <lineage>
        <taxon>Eukaryota</taxon>
        <taxon>Metazoa</taxon>
        <taxon>Ecdysozoa</taxon>
        <taxon>Nematoda</taxon>
        <taxon>Chromadorea</taxon>
        <taxon>Rhabditida</taxon>
        <taxon>Spirurina</taxon>
        <taxon>Ascaridomorpha</taxon>
        <taxon>Ascaridoidea</taxon>
        <taxon>Toxocaridae</taxon>
        <taxon>Toxocara</taxon>
    </lineage>
</organism>
<dbReference type="OrthoDB" id="5862942at2759"/>
<evidence type="ECO:0000256" key="2">
    <source>
        <dbReference type="SAM" id="MobiDB-lite"/>
    </source>
</evidence>
<reference evidence="3 4" key="1">
    <citation type="submission" date="2014-11" db="EMBL/GenBank/DDBJ databases">
        <title>Genetic blueprint of the zoonotic pathogen Toxocara canis.</title>
        <authorList>
            <person name="Zhu X.-Q."/>
            <person name="Korhonen P.K."/>
            <person name="Cai H."/>
            <person name="Young N.D."/>
            <person name="Nejsum P."/>
            <person name="von Samson-Himmelstjerna G."/>
            <person name="Boag P.R."/>
            <person name="Tan P."/>
            <person name="Li Q."/>
            <person name="Min J."/>
            <person name="Yang Y."/>
            <person name="Wang X."/>
            <person name="Fang X."/>
            <person name="Hall R.S."/>
            <person name="Hofmann A."/>
            <person name="Sternberg P.W."/>
            <person name="Jex A.R."/>
            <person name="Gasser R.B."/>
        </authorList>
    </citation>
    <scope>NUCLEOTIDE SEQUENCE [LARGE SCALE GENOMIC DNA]</scope>
    <source>
        <strain evidence="3">PN_DK_2014</strain>
    </source>
</reference>
<dbReference type="GO" id="GO:0032981">
    <property type="term" value="P:mitochondrial respiratory chain complex I assembly"/>
    <property type="evidence" value="ECO:0007669"/>
    <property type="project" value="InterPro"/>
</dbReference>
<dbReference type="PANTHER" id="PTHR13338">
    <property type="entry name" value="UPF0240 PROTEIN"/>
    <property type="match status" value="1"/>
</dbReference>
<name>A0A0B2W445_TOXCA</name>
<dbReference type="OMA" id="PKDKLMF"/>
<dbReference type="EMBL" id="JPKZ01000188">
    <property type="protein sequence ID" value="KHN88728.1"/>
    <property type="molecule type" value="Genomic_DNA"/>
</dbReference>
<gene>
    <name evidence="3" type="ORF">Tcan_10873</name>
</gene>
<evidence type="ECO:0000313" key="4">
    <source>
        <dbReference type="Proteomes" id="UP000031036"/>
    </source>
</evidence>
<proteinExistence type="predicted"/>
<dbReference type="STRING" id="6265.A0A0B2W445"/>
<accession>A0A0B2W445</accession>
<feature type="region of interest" description="Disordered" evidence="2">
    <location>
        <begin position="254"/>
        <end position="305"/>
    </location>
</feature>
<evidence type="ECO:0000313" key="3">
    <source>
        <dbReference type="EMBL" id="KHN88728.1"/>
    </source>
</evidence>
<feature type="coiled-coil region" evidence="1">
    <location>
        <begin position="49"/>
        <end position="76"/>
    </location>
</feature>
<protein>
    <submittedName>
        <fullName evidence="3">Uncharacterized protein</fullName>
    </submittedName>
</protein>
<feature type="compositionally biased region" description="Basic and acidic residues" evidence="2">
    <location>
        <begin position="266"/>
        <end position="292"/>
    </location>
</feature>
<feature type="compositionally biased region" description="Low complexity" evidence="2">
    <location>
        <begin position="294"/>
        <end position="305"/>
    </location>
</feature>
<dbReference type="InterPro" id="IPR009622">
    <property type="entry name" value="NDUFAF4"/>
</dbReference>
<dbReference type="Proteomes" id="UP000031036">
    <property type="component" value="Unassembled WGS sequence"/>
</dbReference>
<dbReference type="PANTHER" id="PTHR13338:SF4">
    <property type="entry name" value="NADH DEHYDROGENASE [UBIQUINONE] 1 ALPHA SUBCOMPLEX ASSEMBLY FACTOR 4"/>
    <property type="match status" value="1"/>
</dbReference>